<reference evidence="3 4" key="1">
    <citation type="journal article" date="2019" name="Front. Microbiol.">
        <title>Ammonia Oxidation by the Arctic Terrestrial Thaumarchaeote Candidatus Nitrosocosmicus arcticus Is Stimulated by Increasing Temperatures.</title>
        <authorList>
            <person name="Alves R.J.E."/>
            <person name="Kerou M."/>
            <person name="Zappe A."/>
            <person name="Bittner R."/>
            <person name="Abby S.S."/>
            <person name="Schmidt H.A."/>
            <person name="Pfeifer K."/>
            <person name="Schleper C."/>
        </authorList>
    </citation>
    <scope>NUCLEOTIDE SEQUENCE [LARGE SCALE GENOMIC DNA]</scope>
    <source>
        <strain evidence="3 4">Kfb</strain>
    </source>
</reference>
<comment type="similarity">
    <text evidence="1">Belongs to the glutamate synthase family.</text>
</comment>
<evidence type="ECO:0000259" key="2">
    <source>
        <dbReference type="Pfam" id="PF01645"/>
    </source>
</evidence>
<protein>
    <submittedName>
        <fullName evidence="3">Glutamate synthase domain large subunit, central FMN-binding domain protein</fullName>
    </submittedName>
</protein>
<dbReference type="RefSeq" id="WP_144731652.1">
    <property type="nucleotide sequence ID" value="NZ_ML675584.1"/>
</dbReference>
<sequence length="488" mass="53522">MSYPKDILEIKRNLLKEVSSTSVVTKNENFNSLYYDQSKIILDARKAFDGLIPYSGLGANSTNDYFSSIDLVGGNLKTDVDHSKVDLSLSIGGRYSNKKITTDIPFFISGMSYGSLKLPAKIALHLALNQLAEDGIRVLMNTGEGGALPWEIHGFENGDSNVMEYVSRLLKEHNLDSIDREQLFQRNYPLVVQYASGRFWKDPDYLLNADAIEIKIGQGAKIGHGGLLPGSKVTELVAENRGIPAYKSAHSPSRHLDILGPEDLVAKILELREITNWSVPIIVKVGASRVHDDIAIILKSYADAAAIDGYVGGTGAAPWEIRDSIGINTVPAIRLAKDAIDDYYSKIDLDEFKLIAHGGIWDSKRIAKCIALGSNGVGIGTGFLISMGCTLVQDCYTNTCPAGLTGSYEKLNIQSSVKRIVNYIKGTRIELQNIVGSLGKKSVQDLNKEDLFATDEISNMVSGLSTNDKNYYRKIKSMIIAYSKKNLR</sequence>
<evidence type="ECO:0000313" key="3">
    <source>
        <dbReference type="EMBL" id="TVP40405.1"/>
    </source>
</evidence>
<gene>
    <name evidence="3" type="primary">gltA1</name>
    <name evidence="3" type="ORF">NARC_80135</name>
</gene>
<dbReference type="SUPFAM" id="SSF51395">
    <property type="entry name" value="FMN-linked oxidoreductases"/>
    <property type="match status" value="1"/>
</dbReference>
<dbReference type="InterPro" id="IPR002932">
    <property type="entry name" value="Glu_synthdom"/>
</dbReference>
<proteinExistence type="inferred from homology"/>
<dbReference type="AlphaFoldDB" id="A0A557SUX4"/>
<dbReference type="Proteomes" id="UP000315289">
    <property type="component" value="Unassembled WGS sequence"/>
</dbReference>
<accession>A0A557SUX4</accession>
<dbReference type="GO" id="GO:0015930">
    <property type="term" value="F:glutamate synthase activity"/>
    <property type="evidence" value="ECO:0007669"/>
    <property type="project" value="InterPro"/>
</dbReference>
<dbReference type="PANTHER" id="PTHR43819:SF1">
    <property type="entry name" value="ARCHAEAL-TYPE GLUTAMATE SYNTHASE [NADPH]"/>
    <property type="match status" value="1"/>
</dbReference>
<dbReference type="Pfam" id="PF01645">
    <property type="entry name" value="Glu_synthase"/>
    <property type="match status" value="1"/>
</dbReference>
<evidence type="ECO:0000256" key="1">
    <source>
        <dbReference type="ARBA" id="ARBA00009716"/>
    </source>
</evidence>
<dbReference type="GO" id="GO:0006537">
    <property type="term" value="P:glutamate biosynthetic process"/>
    <property type="evidence" value="ECO:0007669"/>
    <property type="project" value="InterPro"/>
</dbReference>
<keyword evidence="4" id="KW-1185">Reference proteome</keyword>
<dbReference type="Gene3D" id="3.20.20.70">
    <property type="entry name" value="Aldolase class I"/>
    <property type="match status" value="1"/>
</dbReference>
<dbReference type="EMBL" id="VOAH01000008">
    <property type="protein sequence ID" value="TVP40405.1"/>
    <property type="molecule type" value="Genomic_DNA"/>
</dbReference>
<feature type="domain" description="Glutamate synthase" evidence="2">
    <location>
        <begin position="98"/>
        <end position="440"/>
    </location>
</feature>
<dbReference type="PANTHER" id="PTHR43819">
    <property type="entry name" value="ARCHAEAL-TYPE GLUTAMATE SYNTHASE [NADPH]"/>
    <property type="match status" value="1"/>
</dbReference>
<evidence type="ECO:0000313" key="4">
    <source>
        <dbReference type="Proteomes" id="UP000315289"/>
    </source>
</evidence>
<dbReference type="InterPro" id="IPR013785">
    <property type="entry name" value="Aldolase_TIM"/>
</dbReference>
<organism evidence="3 4">
    <name type="scientific">Candidatus Nitrosocosmicus arcticus</name>
    <dbReference type="NCBI Taxonomy" id="2035267"/>
    <lineage>
        <taxon>Archaea</taxon>
        <taxon>Nitrososphaerota</taxon>
        <taxon>Nitrososphaeria</taxon>
        <taxon>Nitrososphaerales</taxon>
        <taxon>Nitrososphaeraceae</taxon>
        <taxon>Candidatus Nitrosocosmicus</taxon>
    </lineage>
</organism>
<dbReference type="CDD" id="cd02808">
    <property type="entry name" value="GltS_FMN"/>
    <property type="match status" value="1"/>
</dbReference>
<dbReference type="OrthoDB" id="2837at2157"/>
<comment type="caution">
    <text evidence="3">The sequence shown here is derived from an EMBL/GenBank/DDBJ whole genome shotgun (WGS) entry which is preliminary data.</text>
</comment>
<name>A0A557SUX4_9ARCH</name>